<dbReference type="Proteomes" id="UP000437068">
    <property type="component" value="Unassembled WGS sequence"/>
</dbReference>
<evidence type="ECO:0000313" key="10">
    <source>
        <dbReference type="EMBL" id="KAE9350687.1"/>
    </source>
</evidence>
<dbReference type="EMBL" id="QXGA01000331">
    <property type="protein sequence ID" value="KAE9147721.1"/>
    <property type="molecule type" value="Genomic_DNA"/>
</dbReference>
<reference evidence="17 18" key="1">
    <citation type="submission" date="2018-09" db="EMBL/GenBank/DDBJ databases">
        <title>Genomic investigation of the strawberry pathogen Phytophthora fragariae indicates pathogenicity is determined by transcriptional variation in three key races.</title>
        <authorList>
            <person name="Adams T.M."/>
            <person name="Armitage A.D."/>
            <person name="Sobczyk M.K."/>
            <person name="Bates H.J."/>
            <person name="Dunwell J.M."/>
            <person name="Nellist C.F."/>
            <person name="Harrison R.J."/>
        </authorList>
    </citation>
    <scope>NUCLEOTIDE SEQUENCE [LARGE SCALE GENOMIC DNA]</scope>
    <source>
        <strain evidence="9 13">A4</strain>
        <strain evidence="7 14">BC-1</strain>
        <strain evidence="8 18">BC-23</strain>
        <strain evidence="6 12">NOV-27</strain>
        <strain evidence="5 15">NOV-5</strain>
        <strain evidence="4 16">NOV-71</strain>
        <strain evidence="10 19">NOV-77</strain>
        <strain evidence="1 11">NOV-9</strain>
        <strain evidence="3 20">ONT-3</strain>
        <strain evidence="2 17">SCRP245</strain>
    </source>
</reference>
<dbReference type="EMBL" id="QXFY01000247">
    <property type="protein sequence ID" value="KAE9350687.1"/>
    <property type="molecule type" value="Genomic_DNA"/>
</dbReference>
<evidence type="ECO:0000313" key="12">
    <source>
        <dbReference type="Proteomes" id="UP000433483"/>
    </source>
</evidence>
<sequence>MSSLTSSCLSPMHSFLSCVSATYSDSVVDNTIGCFLDPHAIQQLFRKIANPFTRKRRIT</sequence>
<evidence type="ECO:0000313" key="7">
    <source>
        <dbReference type="EMBL" id="KAE9243235.1"/>
    </source>
</evidence>
<evidence type="ECO:0000313" key="5">
    <source>
        <dbReference type="EMBL" id="KAE9147721.1"/>
    </source>
</evidence>
<protein>
    <submittedName>
        <fullName evidence="2">Uncharacterized protein</fullName>
    </submittedName>
</protein>
<evidence type="ECO:0000313" key="3">
    <source>
        <dbReference type="EMBL" id="KAE9122780.1"/>
    </source>
</evidence>
<evidence type="ECO:0000313" key="1">
    <source>
        <dbReference type="EMBL" id="KAE8941739.1"/>
    </source>
</evidence>
<dbReference type="EMBL" id="QXFW01000273">
    <property type="protein sequence ID" value="KAE9017970.1"/>
    <property type="molecule type" value="Genomic_DNA"/>
</dbReference>
<evidence type="ECO:0000313" key="13">
    <source>
        <dbReference type="Proteomes" id="UP000437068"/>
    </source>
</evidence>
<evidence type="ECO:0000313" key="15">
    <source>
        <dbReference type="Proteomes" id="UP000440732"/>
    </source>
</evidence>
<evidence type="ECO:0000313" key="16">
    <source>
        <dbReference type="Proteomes" id="UP000441208"/>
    </source>
</evidence>
<dbReference type="Proteomes" id="UP000486351">
    <property type="component" value="Unassembled WGS sequence"/>
</dbReference>
<gene>
    <name evidence="9" type="ORF">PF001_g6915</name>
    <name evidence="7" type="ORF">PF002_g8359</name>
    <name evidence="8" type="ORF">PF004_g5778</name>
    <name evidence="6" type="ORF">PF005_g7796</name>
    <name evidence="5" type="ORF">PF006_g7633</name>
    <name evidence="4" type="ORF">PF007_g7223</name>
    <name evidence="10" type="ORF">PF008_g6311</name>
    <name evidence="1" type="ORF">PF009_g8477</name>
    <name evidence="3" type="ORF">PF010_g6635</name>
    <name evidence="2" type="ORF">PF011_g6464</name>
</gene>
<evidence type="ECO:0000313" key="14">
    <source>
        <dbReference type="Proteomes" id="UP000440367"/>
    </source>
</evidence>
<name>A0A6A3LHE3_9STRA</name>
<comment type="caution">
    <text evidence="2">The sequence shown here is derived from an EMBL/GenBank/DDBJ whole genome shotgun (WGS) entry which is preliminary data.</text>
</comment>
<dbReference type="EMBL" id="QXFX01000269">
    <property type="protein sequence ID" value="KAE9122780.1"/>
    <property type="molecule type" value="Genomic_DNA"/>
</dbReference>
<keyword evidence="12" id="KW-1185">Reference proteome</keyword>
<dbReference type="Proteomes" id="UP000440367">
    <property type="component" value="Unassembled WGS sequence"/>
</dbReference>
<evidence type="ECO:0000313" key="17">
    <source>
        <dbReference type="Proteomes" id="UP000460718"/>
    </source>
</evidence>
<dbReference type="Proteomes" id="UP000433483">
    <property type="component" value="Unassembled WGS sequence"/>
</dbReference>
<dbReference type="EMBL" id="QXGC01000224">
    <property type="protein sequence ID" value="KAE9244211.1"/>
    <property type="molecule type" value="Genomic_DNA"/>
</dbReference>
<dbReference type="Proteomes" id="UP000460718">
    <property type="component" value="Unassembled WGS sequence"/>
</dbReference>
<dbReference type="Proteomes" id="UP000429523">
    <property type="component" value="Unassembled WGS sequence"/>
</dbReference>
<dbReference type="EMBL" id="QXFZ01000284">
    <property type="protein sequence ID" value="KAE9123016.1"/>
    <property type="molecule type" value="Genomic_DNA"/>
</dbReference>
<dbReference type="Proteomes" id="UP000488956">
    <property type="component" value="Unassembled WGS sequence"/>
</dbReference>
<dbReference type="Proteomes" id="UP000440732">
    <property type="component" value="Unassembled WGS sequence"/>
</dbReference>
<evidence type="ECO:0000313" key="8">
    <source>
        <dbReference type="EMBL" id="KAE9244211.1"/>
    </source>
</evidence>
<dbReference type="AlphaFoldDB" id="A0A6A3LHE3"/>
<evidence type="ECO:0000313" key="9">
    <source>
        <dbReference type="EMBL" id="KAE9317294.1"/>
    </source>
</evidence>
<evidence type="ECO:0000313" key="11">
    <source>
        <dbReference type="Proteomes" id="UP000429523"/>
    </source>
</evidence>
<dbReference type="EMBL" id="QXGB01000318">
    <property type="protein sequence ID" value="KAE9219650.1"/>
    <property type="molecule type" value="Genomic_DNA"/>
</dbReference>
<evidence type="ECO:0000313" key="20">
    <source>
        <dbReference type="Proteomes" id="UP000488956"/>
    </source>
</evidence>
<evidence type="ECO:0000313" key="18">
    <source>
        <dbReference type="Proteomes" id="UP000476176"/>
    </source>
</evidence>
<dbReference type="OrthoDB" id="10273896at2759"/>
<dbReference type="Proteomes" id="UP000441208">
    <property type="component" value="Unassembled WGS sequence"/>
</dbReference>
<dbReference type="Proteomes" id="UP000476176">
    <property type="component" value="Unassembled WGS sequence"/>
</dbReference>
<proteinExistence type="predicted"/>
<dbReference type="EMBL" id="QXGE01000285">
    <property type="protein sequence ID" value="KAE9317294.1"/>
    <property type="molecule type" value="Genomic_DNA"/>
</dbReference>
<evidence type="ECO:0000313" key="19">
    <source>
        <dbReference type="Proteomes" id="UP000486351"/>
    </source>
</evidence>
<evidence type="ECO:0000313" key="2">
    <source>
        <dbReference type="EMBL" id="KAE9017970.1"/>
    </source>
</evidence>
<evidence type="ECO:0000313" key="6">
    <source>
        <dbReference type="EMBL" id="KAE9219650.1"/>
    </source>
</evidence>
<organism evidence="2 17">
    <name type="scientific">Phytophthora fragariae</name>
    <dbReference type="NCBI Taxonomy" id="53985"/>
    <lineage>
        <taxon>Eukaryota</taxon>
        <taxon>Sar</taxon>
        <taxon>Stramenopiles</taxon>
        <taxon>Oomycota</taxon>
        <taxon>Peronosporomycetes</taxon>
        <taxon>Peronosporales</taxon>
        <taxon>Peronosporaceae</taxon>
        <taxon>Phytophthora</taxon>
    </lineage>
</organism>
<dbReference type="EMBL" id="QXGD01000325">
    <property type="protein sequence ID" value="KAE9243235.1"/>
    <property type="molecule type" value="Genomic_DNA"/>
</dbReference>
<evidence type="ECO:0000313" key="4">
    <source>
        <dbReference type="EMBL" id="KAE9123016.1"/>
    </source>
</evidence>
<accession>A0A6A3LHE3</accession>
<dbReference type="EMBL" id="QXGF01000343">
    <property type="protein sequence ID" value="KAE8941739.1"/>
    <property type="molecule type" value="Genomic_DNA"/>
</dbReference>